<dbReference type="Pfam" id="PF00664">
    <property type="entry name" value="ABC_membrane"/>
    <property type="match status" value="1"/>
</dbReference>
<keyword evidence="2 7" id="KW-0812">Transmembrane</keyword>
<evidence type="ECO:0000256" key="5">
    <source>
        <dbReference type="ARBA" id="ARBA00022989"/>
    </source>
</evidence>
<evidence type="ECO:0000256" key="6">
    <source>
        <dbReference type="ARBA" id="ARBA00023136"/>
    </source>
</evidence>
<evidence type="ECO:0000256" key="1">
    <source>
        <dbReference type="ARBA" id="ARBA00004651"/>
    </source>
</evidence>
<dbReference type="SUPFAM" id="SSF90123">
    <property type="entry name" value="ABC transporter transmembrane region"/>
    <property type="match status" value="1"/>
</dbReference>
<dbReference type="PROSITE" id="PS50893">
    <property type="entry name" value="ABC_TRANSPORTER_2"/>
    <property type="match status" value="1"/>
</dbReference>
<protein>
    <submittedName>
        <fullName evidence="10">ABC transporter ATP-binding protein</fullName>
    </submittedName>
</protein>
<comment type="caution">
    <text evidence="10">The sequence shown here is derived from an EMBL/GenBank/DDBJ whole genome shotgun (WGS) entry which is preliminary data.</text>
</comment>
<evidence type="ECO:0000256" key="4">
    <source>
        <dbReference type="ARBA" id="ARBA00022840"/>
    </source>
</evidence>
<sequence>MAEVRLLSEEPPTKGVYGRFGPHLRPHRTRILLALLTTALSTAAVVAIAPVIGQAVDSVLAGDRDGLWFAVIALVVLTLARFVLLAAAELQLTKVGEDIVRGLRELVVRRLSSAPLRFIEAHRTGDLLRRGTGEIADLAQFVRASLPDLLGVGIALTLTVVVLAVHSLLLTGIVLVVFVPAAILVLRWFDRDADDAYGAQAAADATMTAHFTELVTAREALRVNGGVAARLLRFRGANDQVLSTAGRTVAVRNRLEGMTLLEGLSTAVLLVLGVWLVSVDAITVGTVVVFVLATRNLFEGMLGLSELLAELQMVRTGLARLHDLLDATDTEAGSGKAAAPARGELTATGLEYSYVDGVAVLRDISVDLPVGSRTGLVGHTGSGKTTLAKILSGLYRPDRGTVRFGGVDLHELAESELRRAIVLVPQRVHMVEGSVADNLALAPTEPDRAAMDRAVADLGLTGWVAGLPEGLDSPVGARGDRLSAGEQQIIGLIRAALVDPAVLILDEATADIDPETSERLEGAVERLRSGRTLIVIAHREATIARLPQLVRLSGGSVS</sequence>
<keyword evidence="6 7" id="KW-0472">Membrane</keyword>
<dbReference type="CDD" id="cd07346">
    <property type="entry name" value="ABC_6TM_exporters"/>
    <property type="match status" value="1"/>
</dbReference>
<dbReference type="PROSITE" id="PS50929">
    <property type="entry name" value="ABC_TM1F"/>
    <property type="match status" value="1"/>
</dbReference>
<evidence type="ECO:0000256" key="7">
    <source>
        <dbReference type="SAM" id="Phobius"/>
    </source>
</evidence>
<evidence type="ECO:0000313" key="11">
    <source>
        <dbReference type="Proteomes" id="UP001596157"/>
    </source>
</evidence>
<dbReference type="PANTHER" id="PTHR43394">
    <property type="entry name" value="ATP-DEPENDENT PERMEASE MDL1, MITOCHONDRIAL"/>
    <property type="match status" value="1"/>
</dbReference>
<feature type="transmembrane region" description="Helical" evidence="7">
    <location>
        <begin position="150"/>
        <end position="183"/>
    </location>
</feature>
<feature type="transmembrane region" description="Helical" evidence="7">
    <location>
        <begin position="267"/>
        <end position="293"/>
    </location>
</feature>
<proteinExistence type="predicted"/>
<dbReference type="InterPro" id="IPR027417">
    <property type="entry name" value="P-loop_NTPase"/>
</dbReference>
<dbReference type="GO" id="GO:0005524">
    <property type="term" value="F:ATP binding"/>
    <property type="evidence" value="ECO:0007669"/>
    <property type="project" value="UniProtKB-KW"/>
</dbReference>
<keyword evidence="3" id="KW-0547">Nucleotide-binding</keyword>
<evidence type="ECO:0000259" key="9">
    <source>
        <dbReference type="PROSITE" id="PS50929"/>
    </source>
</evidence>
<keyword evidence="4 10" id="KW-0067">ATP-binding</keyword>
<evidence type="ECO:0000256" key="3">
    <source>
        <dbReference type="ARBA" id="ARBA00022741"/>
    </source>
</evidence>
<dbReference type="Gene3D" id="3.40.50.300">
    <property type="entry name" value="P-loop containing nucleotide triphosphate hydrolases"/>
    <property type="match status" value="1"/>
</dbReference>
<dbReference type="Proteomes" id="UP001596157">
    <property type="component" value="Unassembled WGS sequence"/>
</dbReference>
<dbReference type="Gene3D" id="1.20.1560.10">
    <property type="entry name" value="ABC transporter type 1, transmembrane domain"/>
    <property type="match status" value="1"/>
</dbReference>
<dbReference type="InterPro" id="IPR003439">
    <property type="entry name" value="ABC_transporter-like_ATP-bd"/>
</dbReference>
<evidence type="ECO:0000259" key="8">
    <source>
        <dbReference type="PROSITE" id="PS50893"/>
    </source>
</evidence>
<name>A0ABW0EQD7_9PSEU</name>
<dbReference type="InterPro" id="IPR039421">
    <property type="entry name" value="Type_1_exporter"/>
</dbReference>
<feature type="domain" description="ABC transporter" evidence="8">
    <location>
        <begin position="345"/>
        <end position="558"/>
    </location>
</feature>
<comment type="subcellular location">
    <subcellularLocation>
        <location evidence="1">Cell membrane</location>
        <topology evidence="1">Multi-pass membrane protein</topology>
    </subcellularLocation>
</comment>
<reference evidence="11" key="1">
    <citation type="journal article" date="2019" name="Int. J. Syst. Evol. Microbiol.">
        <title>The Global Catalogue of Microorganisms (GCM) 10K type strain sequencing project: providing services to taxonomists for standard genome sequencing and annotation.</title>
        <authorList>
            <consortium name="The Broad Institute Genomics Platform"/>
            <consortium name="The Broad Institute Genome Sequencing Center for Infectious Disease"/>
            <person name="Wu L."/>
            <person name="Ma J."/>
        </authorList>
    </citation>
    <scope>NUCLEOTIDE SEQUENCE [LARGE SCALE GENOMIC DNA]</scope>
    <source>
        <strain evidence="11">CCUG 59778</strain>
    </source>
</reference>
<dbReference type="PANTHER" id="PTHR43394:SF1">
    <property type="entry name" value="ATP-BINDING CASSETTE SUB-FAMILY B MEMBER 10, MITOCHONDRIAL"/>
    <property type="match status" value="1"/>
</dbReference>
<dbReference type="Pfam" id="PF00005">
    <property type="entry name" value="ABC_tran"/>
    <property type="match status" value="1"/>
</dbReference>
<dbReference type="SUPFAM" id="SSF52540">
    <property type="entry name" value="P-loop containing nucleoside triphosphate hydrolases"/>
    <property type="match status" value="1"/>
</dbReference>
<evidence type="ECO:0000313" key="10">
    <source>
        <dbReference type="EMBL" id="MFC5288274.1"/>
    </source>
</evidence>
<gene>
    <name evidence="10" type="ORF">ACFPM7_14535</name>
</gene>
<dbReference type="RefSeq" id="WP_378248086.1">
    <property type="nucleotide sequence ID" value="NZ_JBHSKF010000006.1"/>
</dbReference>
<dbReference type="EMBL" id="JBHSKF010000006">
    <property type="protein sequence ID" value="MFC5288274.1"/>
    <property type="molecule type" value="Genomic_DNA"/>
</dbReference>
<organism evidence="10 11">
    <name type="scientific">Actinokineospora guangxiensis</name>
    <dbReference type="NCBI Taxonomy" id="1490288"/>
    <lineage>
        <taxon>Bacteria</taxon>
        <taxon>Bacillati</taxon>
        <taxon>Actinomycetota</taxon>
        <taxon>Actinomycetes</taxon>
        <taxon>Pseudonocardiales</taxon>
        <taxon>Pseudonocardiaceae</taxon>
        <taxon>Actinokineospora</taxon>
    </lineage>
</organism>
<dbReference type="InterPro" id="IPR003593">
    <property type="entry name" value="AAA+_ATPase"/>
</dbReference>
<keyword evidence="5 7" id="KW-1133">Transmembrane helix</keyword>
<accession>A0ABW0EQD7</accession>
<feature type="transmembrane region" description="Helical" evidence="7">
    <location>
        <begin position="67"/>
        <end position="88"/>
    </location>
</feature>
<feature type="transmembrane region" description="Helical" evidence="7">
    <location>
        <begin position="31"/>
        <end position="55"/>
    </location>
</feature>
<dbReference type="InterPro" id="IPR011527">
    <property type="entry name" value="ABC1_TM_dom"/>
</dbReference>
<keyword evidence="11" id="KW-1185">Reference proteome</keyword>
<feature type="domain" description="ABC transmembrane type-1" evidence="9">
    <location>
        <begin position="32"/>
        <end position="313"/>
    </location>
</feature>
<dbReference type="SMART" id="SM00382">
    <property type="entry name" value="AAA"/>
    <property type="match status" value="1"/>
</dbReference>
<dbReference type="InterPro" id="IPR036640">
    <property type="entry name" value="ABC1_TM_sf"/>
</dbReference>
<evidence type="ECO:0000256" key="2">
    <source>
        <dbReference type="ARBA" id="ARBA00022692"/>
    </source>
</evidence>